<evidence type="ECO:0000313" key="5">
    <source>
        <dbReference type="Proteomes" id="UP000072741"/>
    </source>
</evidence>
<dbReference type="GO" id="GO:0051287">
    <property type="term" value="F:NAD binding"/>
    <property type="evidence" value="ECO:0007669"/>
    <property type="project" value="InterPro"/>
</dbReference>
<evidence type="ECO:0000259" key="3">
    <source>
        <dbReference type="Pfam" id="PF02826"/>
    </source>
</evidence>
<comment type="caution">
    <text evidence="4">The sequence shown here is derived from an EMBL/GenBank/DDBJ whole genome shotgun (WGS) entry which is preliminary data.</text>
</comment>
<dbReference type="SUPFAM" id="SSF51735">
    <property type="entry name" value="NAD(P)-binding Rossmann-fold domains"/>
    <property type="match status" value="1"/>
</dbReference>
<reference evidence="4 5" key="1">
    <citation type="journal article" date="2016" name="Front. Microbiol.">
        <title>Genomic Resource of Rice Seed Associated Bacteria.</title>
        <authorList>
            <person name="Midha S."/>
            <person name="Bansal K."/>
            <person name="Sharma S."/>
            <person name="Kumar N."/>
            <person name="Patil P.P."/>
            <person name="Chaudhry V."/>
            <person name="Patil P.B."/>
        </authorList>
    </citation>
    <scope>NUCLEOTIDE SEQUENCE [LARGE SCALE GENOMIC DNA]</scope>
    <source>
        <strain evidence="4 5">NS331</strain>
    </source>
</reference>
<dbReference type="GO" id="GO:0016491">
    <property type="term" value="F:oxidoreductase activity"/>
    <property type="evidence" value="ECO:0007669"/>
    <property type="project" value="UniProtKB-KW"/>
</dbReference>
<evidence type="ECO:0000256" key="1">
    <source>
        <dbReference type="ARBA" id="ARBA00023002"/>
    </source>
</evidence>
<accession>A0A147GWV9</accession>
<feature type="domain" description="D-isomer specific 2-hydroxyacid dehydrogenase NAD-binding" evidence="3">
    <location>
        <begin position="104"/>
        <end position="275"/>
    </location>
</feature>
<keyword evidence="5" id="KW-1185">Reference proteome</keyword>
<dbReference type="PANTHER" id="PTHR43333:SF1">
    <property type="entry name" value="D-ISOMER SPECIFIC 2-HYDROXYACID DEHYDROGENASE NAD-BINDING DOMAIN-CONTAINING PROTEIN"/>
    <property type="match status" value="1"/>
</dbReference>
<dbReference type="AlphaFoldDB" id="A0A147GWV9"/>
<name>A0A147GWV9_9BURK</name>
<dbReference type="CDD" id="cd12164">
    <property type="entry name" value="GDH_like_2"/>
    <property type="match status" value="1"/>
</dbReference>
<dbReference type="InterPro" id="IPR006140">
    <property type="entry name" value="D-isomer_DH_NAD-bd"/>
</dbReference>
<dbReference type="Pfam" id="PF02826">
    <property type="entry name" value="2-Hacid_dh_C"/>
    <property type="match status" value="1"/>
</dbReference>
<dbReference type="Proteomes" id="UP000072741">
    <property type="component" value="Unassembled WGS sequence"/>
</dbReference>
<dbReference type="Gene3D" id="3.40.50.720">
    <property type="entry name" value="NAD(P)-binding Rossmann-like Domain"/>
    <property type="match status" value="2"/>
</dbReference>
<protein>
    <submittedName>
        <fullName evidence="4">Hydroxyacid dehydrogenase</fullName>
    </submittedName>
</protein>
<dbReference type="EMBL" id="LDSL01000062">
    <property type="protein sequence ID" value="KTT22105.1"/>
    <property type="molecule type" value="Genomic_DNA"/>
</dbReference>
<dbReference type="PANTHER" id="PTHR43333">
    <property type="entry name" value="2-HACID_DH_C DOMAIN-CONTAINING PROTEIN"/>
    <property type="match status" value="1"/>
</dbReference>
<dbReference type="SUPFAM" id="SSF52283">
    <property type="entry name" value="Formate/glycerate dehydrogenase catalytic domain-like"/>
    <property type="match status" value="1"/>
</dbReference>
<dbReference type="InterPro" id="IPR036291">
    <property type="entry name" value="NAD(P)-bd_dom_sf"/>
</dbReference>
<keyword evidence="2" id="KW-0520">NAD</keyword>
<dbReference type="PATRIC" id="fig|433924.3.peg.4095"/>
<sequence>MTTLAFLSANLDFGYLLPAFRAEFPDADLRTMADLGPLDAIDAAVCWCPPAGLMARMPRLSLIQSVGAGIDHLTADPALPDVPVCRIVDTDMASGMAAYVTWAVIHGQRHMGRYLASAAAGRWEEAPIQPPREHRVGIAGLGTLGLVCARALMALGYSVRGWSRSPRELPKGLEGFHGQAQQVEFLSGCDTLVCLLPLTEETTGILNRDLFAQLPRGAHLINVGRGAHLVEADLIPALDAGHLGAATLDAFVQEPLPAGHAFWRDPRILVTPHIATRTQPAVIARQTRLNLERIRAGRAAEVAVDLQRGY</sequence>
<organism evidence="4 5">
    <name type="scientific">Pseudacidovorax intermedius</name>
    <dbReference type="NCBI Taxonomy" id="433924"/>
    <lineage>
        <taxon>Bacteria</taxon>
        <taxon>Pseudomonadati</taxon>
        <taxon>Pseudomonadota</taxon>
        <taxon>Betaproteobacteria</taxon>
        <taxon>Burkholderiales</taxon>
        <taxon>Comamonadaceae</taxon>
        <taxon>Pseudacidovorax</taxon>
    </lineage>
</organism>
<proteinExistence type="predicted"/>
<evidence type="ECO:0000313" key="4">
    <source>
        <dbReference type="EMBL" id="KTT22105.1"/>
    </source>
</evidence>
<dbReference type="RefSeq" id="WP_058641929.1">
    <property type="nucleotide sequence ID" value="NZ_LDSL01000062.1"/>
</dbReference>
<evidence type="ECO:0000256" key="2">
    <source>
        <dbReference type="ARBA" id="ARBA00023027"/>
    </source>
</evidence>
<keyword evidence="1" id="KW-0560">Oxidoreductase</keyword>
<gene>
    <name evidence="4" type="ORF">NS331_10445</name>
</gene>